<keyword evidence="3" id="KW-1185">Reference proteome</keyword>
<feature type="transmembrane region" description="Helical" evidence="1">
    <location>
        <begin position="30"/>
        <end position="49"/>
    </location>
</feature>
<accession>A0A1I2UVR8</accession>
<dbReference type="Proteomes" id="UP000199065">
    <property type="component" value="Unassembled WGS sequence"/>
</dbReference>
<protein>
    <recommendedName>
        <fullName evidence="4">PH domain-containing protein</fullName>
    </recommendedName>
</protein>
<proteinExistence type="predicted"/>
<dbReference type="AlphaFoldDB" id="A0A1I2UVR8"/>
<dbReference type="RefSeq" id="WP_092286854.1">
    <property type="nucleotide sequence ID" value="NZ_FOPJ01000015.1"/>
</dbReference>
<keyword evidence="1" id="KW-0812">Transmembrane</keyword>
<dbReference type="EMBL" id="FOPJ01000015">
    <property type="protein sequence ID" value="SFG79026.1"/>
    <property type="molecule type" value="Genomic_DNA"/>
</dbReference>
<evidence type="ECO:0000313" key="2">
    <source>
        <dbReference type="EMBL" id="SFG79026.1"/>
    </source>
</evidence>
<feature type="transmembrane region" description="Helical" evidence="1">
    <location>
        <begin position="55"/>
        <end position="74"/>
    </location>
</feature>
<reference evidence="2 3" key="1">
    <citation type="submission" date="2016-10" db="EMBL/GenBank/DDBJ databases">
        <authorList>
            <person name="de Groot N.N."/>
        </authorList>
    </citation>
    <scope>NUCLEOTIDE SEQUENCE [LARGE SCALE GENOMIC DNA]</scope>
    <source>
        <strain>J11</strain>
        <strain evidence="3">PG 39</strain>
    </source>
</reference>
<evidence type="ECO:0000313" key="3">
    <source>
        <dbReference type="Proteomes" id="UP000199065"/>
    </source>
</evidence>
<organism evidence="2 3">
    <name type="scientific">Corynebacterium spheniscorum</name>
    <dbReference type="NCBI Taxonomy" id="185761"/>
    <lineage>
        <taxon>Bacteria</taxon>
        <taxon>Bacillati</taxon>
        <taxon>Actinomycetota</taxon>
        <taxon>Actinomycetes</taxon>
        <taxon>Mycobacteriales</taxon>
        <taxon>Corynebacteriaceae</taxon>
        <taxon>Corynebacterium</taxon>
    </lineage>
</organism>
<name>A0A1I2UVR8_9CORY</name>
<keyword evidence="1" id="KW-0472">Membrane</keyword>
<evidence type="ECO:0008006" key="4">
    <source>
        <dbReference type="Google" id="ProtNLM"/>
    </source>
</evidence>
<evidence type="ECO:0000256" key="1">
    <source>
        <dbReference type="SAM" id="Phobius"/>
    </source>
</evidence>
<sequence length="185" mass="20826">MKQHTTTPEKQVEDHPQIRSLAFGITRERIIILIGFAVLIGYVYVVTQHAGEVTWLPWVLVGFLVHLAVFNIGLTVTDKQVIIRCCGVRVKRVDLEQIQRVVKVKEGSGIERWSFGLHYLGGGWAYHVGALNLAFQLKNKKIFLVTVEDPEAVMENIKSKQPAVELGTRDNSAQAMIMGMSFARR</sequence>
<keyword evidence="1" id="KW-1133">Transmembrane helix</keyword>
<gene>
    <name evidence="2" type="ORF">SAMN05660282_01957</name>
</gene>